<evidence type="ECO:0000313" key="5">
    <source>
        <dbReference type="EMBL" id="MBB6544807.1"/>
    </source>
</evidence>
<dbReference type="Proteomes" id="UP000537141">
    <property type="component" value="Unassembled WGS sequence"/>
</dbReference>
<dbReference type="EMBL" id="JACHHU010000037">
    <property type="protein sequence ID" value="MBB6544807.1"/>
    <property type="molecule type" value="Genomic_DNA"/>
</dbReference>
<dbReference type="PRINTS" id="PR00722">
    <property type="entry name" value="CHYMOTRYPSIN"/>
</dbReference>
<dbReference type="Pfam" id="PF12796">
    <property type="entry name" value="Ank_2"/>
    <property type="match status" value="1"/>
</dbReference>
<name>A0A7X0NJV2_9GAMM</name>
<dbReference type="PROSITE" id="PS50240">
    <property type="entry name" value="TRYPSIN_DOM"/>
    <property type="match status" value="1"/>
</dbReference>
<evidence type="ECO:0000259" key="4">
    <source>
        <dbReference type="PROSITE" id="PS50240"/>
    </source>
</evidence>
<evidence type="ECO:0000256" key="2">
    <source>
        <dbReference type="PROSITE-ProRule" id="PRU00023"/>
    </source>
</evidence>
<dbReference type="GO" id="GO:0006508">
    <property type="term" value="P:proteolysis"/>
    <property type="evidence" value="ECO:0007669"/>
    <property type="project" value="InterPro"/>
</dbReference>
<dbReference type="PROSITE" id="PS50297">
    <property type="entry name" value="ANK_REP_REGION"/>
    <property type="match status" value="1"/>
</dbReference>
<keyword evidence="6" id="KW-1185">Reference proteome</keyword>
<dbReference type="InterPro" id="IPR018114">
    <property type="entry name" value="TRYPSIN_HIS"/>
</dbReference>
<dbReference type="InterPro" id="IPR051487">
    <property type="entry name" value="Ser/Thr_Proteases_Immune/Dev"/>
</dbReference>
<keyword evidence="3" id="KW-0732">Signal</keyword>
<gene>
    <name evidence="5" type="ORF">HNQ55_003340</name>
</gene>
<feature type="signal peptide" evidence="3">
    <location>
        <begin position="1"/>
        <end position="23"/>
    </location>
</feature>
<dbReference type="InterPro" id="IPR001314">
    <property type="entry name" value="Peptidase_S1A"/>
</dbReference>
<dbReference type="RefSeq" id="WP_184426246.1">
    <property type="nucleotide sequence ID" value="NZ_AP027362.1"/>
</dbReference>
<evidence type="ECO:0000313" key="6">
    <source>
        <dbReference type="Proteomes" id="UP000537141"/>
    </source>
</evidence>
<dbReference type="InterPro" id="IPR036770">
    <property type="entry name" value="Ankyrin_rpt-contain_sf"/>
</dbReference>
<accession>A0A7X0NJV2</accession>
<feature type="domain" description="Peptidase S1" evidence="4">
    <location>
        <begin position="42"/>
        <end position="244"/>
    </location>
</feature>
<dbReference type="PANTHER" id="PTHR24256">
    <property type="entry name" value="TRYPTASE-RELATED"/>
    <property type="match status" value="1"/>
</dbReference>
<feature type="repeat" description="ANK" evidence="2">
    <location>
        <begin position="425"/>
        <end position="457"/>
    </location>
</feature>
<dbReference type="GO" id="GO:0004252">
    <property type="term" value="F:serine-type endopeptidase activity"/>
    <property type="evidence" value="ECO:0007669"/>
    <property type="project" value="InterPro"/>
</dbReference>
<dbReference type="InterPro" id="IPR002110">
    <property type="entry name" value="Ankyrin_rpt"/>
</dbReference>
<comment type="caution">
    <text evidence="5">The sequence shown here is derived from an EMBL/GenBank/DDBJ whole genome shotgun (WGS) entry which is preliminary data.</text>
</comment>
<sequence>MPKYQIKVTVLIITLLCATMSQAIVIRHDIDDKDYQKLGEKYKSSITYNDGCVGTVIDPIWVLTAAHCVTPQEQRPLFIEHLGNKYPVEFIKIHPKNNSDTNNYDMALLRLKWPMKDSRPALLYPFYDEQGKQVTFVGNGNFGNGIKGITSTKSILRAATNIITGTSKSQLSFIFDKPEEALRLEGISGPHDSGGPAFIEKNDKLYIAGVSSWQDNQGVEGIYGVTEYYARVSTQQQWINHILQEYKATPAIEHSLLLAIKTAPVDTLKKQFSQYPSWKKNTDLIRALLIQLIYQLPPERSKKVVNAVPELTTLTLNNISLPSYVIEQGNWQLFEALIDLGININEKNIYGESFLTQLLLLYPQELPLAPLLDKLLKNGLDINARDERGNTALALATYLANRDNNLERVLLLLEKNANPNIGDLENYTPLMYIASAGNTALAALFLKHGAKIDLKDSTGKNALNYVREHNRKVLIPLLSSN</sequence>
<proteinExistence type="predicted"/>
<dbReference type="SMART" id="SM00248">
    <property type="entry name" value="ANK"/>
    <property type="match status" value="3"/>
</dbReference>
<evidence type="ECO:0000256" key="1">
    <source>
        <dbReference type="ARBA" id="ARBA00023157"/>
    </source>
</evidence>
<dbReference type="SMART" id="SM00020">
    <property type="entry name" value="Tryp_SPc"/>
    <property type="match status" value="1"/>
</dbReference>
<dbReference type="InterPro" id="IPR043504">
    <property type="entry name" value="Peptidase_S1_PA_chymotrypsin"/>
</dbReference>
<keyword evidence="2" id="KW-0040">ANK repeat</keyword>
<dbReference type="InterPro" id="IPR001254">
    <property type="entry name" value="Trypsin_dom"/>
</dbReference>
<dbReference type="AlphaFoldDB" id="A0A7X0NJV2"/>
<dbReference type="SUPFAM" id="SSF50494">
    <property type="entry name" value="Trypsin-like serine proteases"/>
    <property type="match status" value="1"/>
</dbReference>
<protein>
    <recommendedName>
        <fullName evidence="4">Peptidase S1 domain-containing protein</fullName>
    </recommendedName>
</protein>
<evidence type="ECO:0000256" key="3">
    <source>
        <dbReference type="SAM" id="SignalP"/>
    </source>
</evidence>
<organism evidence="5 6">
    <name type="scientific">Thalassotalea piscium</name>
    <dbReference type="NCBI Taxonomy" id="1230533"/>
    <lineage>
        <taxon>Bacteria</taxon>
        <taxon>Pseudomonadati</taxon>
        <taxon>Pseudomonadota</taxon>
        <taxon>Gammaproteobacteria</taxon>
        <taxon>Alteromonadales</taxon>
        <taxon>Colwelliaceae</taxon>
        <taxon>Thalassotalea</taxon>
    </lineage>
</organism>
<dbReference type="Pfam" id="PF00089">
    <property type="entry name" value="Trypsin"/>
    <property type="match status" value="1"/>
</dbReference>
<dbReference type="Gene3D" id="2.40.10.10">
    <property type="entry name" value="Trypsin-like serine proteases"/>
    <property type="match status" value="1"/>
</dbReference>
<feature type="chain" id="PRO_5030865601" description="Peptidase S1 domain-containing protein" evidence="3">
    <location>
        <begin position="24"/>
        <end position="481"/>
    </location>
</feature>
<dbReference type="InterPro" id="IPR009003">
    <property type="entry name" value="Peptidase_S1_PA"/>
</dbReference>
<reference evidence="5 6" key="1">
    <citation type="submission" date="2020-08" db="EMBL/GenBank/DDBJ databases">
        <title>Genomic Encyclopedia of Type Strains, Phase IV (KMG-IV): sequencing the most valuable type-strain genomes for metagenomic binning, comparative biology and taxonomic classification.</title>
        <authorList>
            <person name="Goeker M."/>
        </authorList>
    </citation>
    <scope>NUCLEOTIDE SEQUENCE [LARGE SCALE GENOMIC DNA]</scope>
    <source>
        <strain evidence="5 6">DSM 26287</strain>
    </source>
</reference>
<dbReference type="Gene3D" id="1.25.40.20">
    <property type="entry name" value="Ankyrin repeat-containing domain"/>
    <property type="match status" value="1"/>
</dbReference>
<dbReference type="SUPFAM" id="SSF48403">
    <property type="entry name" value="Ankyrin repeat"/>
    <property type="match status" value="1"/>
</dbReference>
<dbReference type="PROSITE" id="PS50088">
    <property type="entry name" value="ANK_REPEAT"/>
    <property type="match status" value="1"/>
</dbReference>
<dbReference type="PROSITE" id="PS00134">
    <property type="entry name" value="TRYPSIN_HIS"/>
    <property type="match status" value="1"/>
</dbReference>
<keyword evidence="1" id="KW-1015">Disulfide bond</keyword>